<feature type="domain" description="N-acetylmuramoyl-L-alanine amidase" evidence="14">
    <location>
        <begin position="21"/>
        <end position="171"/>
    </location>
</feature>
<dbReference type="GO" id="GO:0005737">
    <property type="term" value="C:cytoplasm"/>
    <property type="evidence" value="ECO:0007669"/>
    <property type="project" value="UniProtKB-SubCell"/>
</dbReference>
<comment type="catalytic activity">
    <reaction evidence="1">
        <text>Hydrolyzes the link between N-acetylmuramoyl residues and L-amino acid residues in certain cell-wall glycopeptides.</text>
        <dbReference type="EC" id="3.5.1.28"/>
    </reaction>
</comment>
<keyword evidence="8 15" id="KW-0378">Hydrolase</keyword>
<evidence type="ECO:0000256" key="4">
    <source>
        <dbReference type="ARBA" id="ARBA00007553"/>
    </source>
</evidence>
<protein>
    <recommendedName>
        <fullName evidence="11">1,6-anhydro-N-acetylmuramyl-L-alanine amidase AmpD</fullName>
        <ecNumber evidence="5">3.5.1.28</ecNumber>
    </recommendedName>
    <alternativeName>
        <fullName evidence="12">N-acetylmuramoyl-L-alanine amidase</fullName>
    </alternativeName>
</protein>
<organism evidence="15 16">
    <name type="scientific">Marinobacterium lacunae</name>
    <dbReference type="NCBI Taxonomy" id="1232683"/>
    <lineage>
        <taxon>Bacteria</taxon>
        <taxon>Pseudomonadati</taxon>
        <taxon>Pseudomonadota</taxon>
        <taxon>Gammaproteobacteria</taxon>
        <taxon>Oceanospirillales</taxon>
        <taxon>Oceanospirillaceae</taxon>
        <taxon>Marinobacterium</taxon>
    </lineage>
</organism>
<sequence length="188" mass="21449">MSENHYVVENHRLIAADYCPSPNCNERPNGEISLLVIHNISLPPGQFGGLGIRQLFTNCLDPHEHPYYREIHQLEVSAHLLIDREGRVTQFVPFDQRAWHAGRSCFEGREACNDFSIGIELEGTDDTPYTDRQYEVLLGVSRALMRAYPEIQPDRICGHSDIAPGRKSDPGPAFDWRRYRDTLSGNQE</sequence>
<keyword evidence="10" id="KW-0961">Cell wall biogenesis/degradation</keyword>
<evidence type="ECO:0000256" key="13">
    <source>
        <dbReference type="SAM" id="MobiDB-lite"/>
    </source>
</evidence>
<evidence type="ECO:0000313" key="16">
    <source>
        <dbReference type="Proteomes" id="UP000028252"/>
    </source>
</evidence>
<dbReference type="CDD" id="cd06583">
    <property type="entry name" value="PGRP"/>
    <property type="match status" value="1"/>
</dbReference>
<dbReference type="GO" id="GO:0009253">
    <property type="term" value="P:peptidoglycan catabolic process"/>
    <property type="evidence" value="ECO:0007669"/>
    <property type="project" value="InterPro"/>
</dbReference>
<comment type="cofactor">
    <cofactor evidence="2">
        <name>Zn(2+)</name>
        <dbReference type="ChEBI" id="CHEBI:29105"/>
    </cofactor>
</comment>
<dbReference type="PANTHER" id="PTHR30417">
    <property type="entry name" value="N-ACETYLMURAMOYL-L-ALANINE AMIDASE AMID"/>
    <property type="match status" value="1"/>
</dbReference>
<comment type="similarity">
    <text evidence="4">Belongs to the N-acetylmuramoyl-L-alanine amidase 2 family.</text>
</comment>
<dbReference type="PATRIC" id="fig|1232683.4.peg.316"/>
<dbReference type="PANTHER" id="PTHR30417:SF4">
    <property type="entry name" value="1,6-ANHYDRO-N-ACETYLMURAMYL-L-ALANINE AMIDASE AMPD"/>
    <property type="match status" value="1"/>
</dbReference>
<gene>
    <name evidence="15" type="ORF">ADIMK_0321</name>
</gene>
<comment type="caution">
    <text evidence="15">The sequence shown here is derived from an EMBL/GenBank/DDBJ whole genome shotgun (WGS) entry which is preliminary data.</text>
</comment>
<name>A0A081G3K9_9GAMM</name>
<evidence type="ECO:0000259" key="14">
    <source>
        <dbReference type="SMART" id="SM00644"/>
    </source>
</evidence>
<keyword evidence="16" id="KW-1185">Reference proteome</keyword>
<evidence type="ECO:0000256" key="2">
    <source>
        <dbReference type="ARBA" id="ARBA00001947"/>
    </source>
</evidence>
<reference evidence="15 16" key="1">
    <citation type="submission" date="2014-04" db="EMBL/GenBank/DDBJ databases">
        <title>Marinobacterium kochiensis sp. nov., isolated from sediment sample collected from Kochi backwaters in Kerala, India.</title>
        <authorList>
            <person name="Singh A."/>
            <person name="Pinnaka A.K."/>
        </authorList>
    </citation>
    <scope>NUCLEOTIDE SEQUENCE [LARGE SCALE GENOMIC DNA]</scope>
    <source>
        <strain evidence="15 16">AK27</strain>
    </source>
</reference>
<comment type="subcellular location">
    <subcellularLocation>
        <location evidence="3">Cytoplasm</location>
    </subcellularLocation>
</comment>
<dbReference type="AlphaFoldDB" id="A0A081G3K9"/>
<keyword evidence="9" id="KW-0862">Zinc</keyword>
<evidence type="ECO:0000256" key="3">
    <source>
        <dbReference type="ARBA" id="ARBA00004496"/>
    </source>
</evidence>
<evidence type="ECO:0000256" key="5">
    <source>
        <dbReference type="ARBA" id="ARBA00011901"/>
    </source>
</evidence>
<dbReference type="InterPro" id="IPR036505">
    <property type="entry name" value="Amidase/PGRP_sf"/>
</dbReference>
<dbReference type="RefSeq" id="WP_051692311.1">
    <property type="nucleotide sequence ID" value="NZ_JMQN01000011.1"/>
</dbReference>
<dbReference type="Gene3D" id="3.40.80.10">
    <property type="entry name" value="Peptidoglycan recognition protein-like"/>
    <property type="match status" value="1"/>
</dbReference>
<dbReference type="eggNOG" id="COG3023">
    <property type="taxonomic scope" value="Bacteria"/>
</dbReference>
<keyword evidence="6" id="KW-0963">Cytoplasm</keyword>
<evidence type="ECO:0000256" key="7">
    <source>
        <dbReference type="ARBA" id="ARBA00022723"/>
    </source>
</evidence>
<dbReference type="EMBL" id="JMQN01000011">
    <property type="protein sequence ID" value="KEA65364.1"/>
    <property type="molecule type" value="Genomic_DNA"/>
</dbReference>
<dbReference type="InterPro" id="IPR002502">
    <property type="entry name" value="Amidase_domain"/>
</dbReference>
<evidence type="ECO:0000256" key="11">
    <source>
        <dbReference type="ARBA" id="ARBA00039257"/>
    </source>
</evidence>
<dbReference type="NCBIfam" id="NF008758">
    <property type="entry name" value="PRK11789.1"/>
    <property type="match status" value="1"/>
</dbReference>
<dbReference type="OrthoDB" id="9794842at2"/>
<evidence type="ECO:0000256" key="9">
    <source>
        <dbReference type="ARBA" id="ARBA00022833"/>
    </source>
</evidence>
<feature type="compositionally biased region" description="Basic and acidic residues" evidence="13">
    <location>
        <begin position="158"/>
        <end position="181"/>
    </location>
</feature>
<feature type="region of interest" description="Disordered" evidence="13">
    <location>
        <begin position="158"/>
        <end position="188"/>
    </location>
</feature>
<dbReference type="GO" id="GO:0071555">
    <property type="term" value="P:cell wall organization"/>
    <property type="evidence" value="ECO:0007669"/>
    <property type="project" value="UniProtKB-KW"/>
</dbReference>
<accession>A0A081G3K9</accession>
<proteinExistence type="inferred from homology"/>
<dbReference type="GO" id="GO:0046872">
    <property type="term" value="F:metal ion binding"/>
    <property type="evidence" value="ECO:0007669"/>
    <property type="project" value="UniProtKB-KW"/>
</dbReference>
<dbReference type="SUPFAM" id="SSF55846">
    <property type="entry name" value="N-acetylmuramoyl-L-alanine amidase-like"/>
    <property type="match status" value="1"/>
</dbReference>
<dbReference type="EC" id="3.5.1.28" evidence="5"/>
<dbReference type="GO" id="GO:0008745">
    <property type="term" value="F:N-acetylmuramoyl-L-alanine amidase activity"/>
    <property type="evidence" value="ECO:0007669"/>
    <property type="project" value="UniProtKB-EC"/>
</dbReference>
<dbReference type="STRING" id="1232683.ADIMK_0321"/>
<evidence type="ECO:0000313" key="15">
    <source>
        <dbReference type="EMBL" id="KEA65364.1"/>
    </source>
</evidence>
<dbReference type="SMART" id="SM00644">
    <property type="entry name" value="Ami_2"/>
    <property type="match status" value="1"/>
</dbReference>
<evidence type="ECO:0000256" key="8">
    <source>
        <dbReference type="ARBA" id="ARBA00022801"/>
    </source>
</evidence>
<dbReference type="Pfam" id="PF01510">
    <property type="entry name" value="Amidase_2"/>
    <property type="match status" value="1"/>
</dbReference>
<evidence type="ECO:0000256" key="6">
    <source>
        <dbReference type="ARBA" id="ARBA00022490"/>
    </source>
</evidence>
<evidence type="ECO:0000256" key="10">
    <source>
        <dbReference type="ARBA" id="ARBA00023316"/>
    </source>
</evidence>
<evidence type="ECO:0000256" key="12">
    <source>
        <dbReference type="ARBA" id="ARBA00042615"/>
    </source>
</evidence>
<evidence type="ECO:0000256" key="1">
    <source>
        <dbReference type="ARBA" id="ARBA00001561"/>
    </source>
</evidence>
<dbReference type="InterPro" id="IPR051206">
    <property type="entry name" value="NAMLAA_amidase_2"/>
</dbReference>
<keyword evidence="7" id="KW-0479">Metal-binding</keyword>
<dbReference type="Proteomes" id="UP000028252">
    <property type="component" value="Unassembled WGS sequence"/>
</dbReference>
<dbReference type="GO" id="GO:0009254">
    <property type="term" value="P:peptidoglycan turnover"/>
    <property type="evidence" value="ECO:0007669"/>
    <property type="project" value="TreeGrafter"/>
</dbReference>